<dbReference type="GO" id="GO:0006979">
    <property type="term" value="P:response to oxidative stress"/>
    <property type="evidence" value="ECO:0007669"/>
    <property type="project" value="TreeGrafter"/>
</dbReference>
<dbReference type="GeneTree" id="ENSGT00940000155141"/>
<dbReference type="AlphaFoldDB" id="A0A8C5F772"/>
<sequence length="253" mass="28306">MIREEPNAGLKAHVPLTRIRSGQENANVSGTMRATLENVRVLYFATNCTEPYVQIITVQDSKRRQSVCSSEGSEVGESDDDLLPVLCDHSHLLDDQHLERIAVHMPARTKGYKWQLAYSTVVHGTSLKTLYRNMSGLDKPVMLVVKDMQNKVFGAFSTEPFRVSGSCYGTGETFLYSFSPDFKVYRWTGENSYFVRGHLDSLQIGGGGGGFGLWLDADLHRGASHSCPTFHNPPLSTQQDFLVQDLEVWTLRN</sequence>
<dbReference type="GO" id="GO:0005634">
    <property type="term" value="C:nucleus"/>
    <property type="evidence" value="ECO:0007669"/>
    <property type="project" value="TreeGrafter"/>
</dbReference>
<dbReference type="Pfam" id="PF07534">
    <property type="entry name" value="TLD"/>
    <property type="match status" value="1"/>
</dbReference>
<name>A0A8C5F772_GADMO</name>
<dbReference type="Proteomes" id="UP000694546">
    <property type="component" value="Chromosome 11"/>
</dbReference>
<gene>
    <name evidence="2" type="primary">ncoa7a</name>
</gene>
<protein>
    <submittedName>
        <fullName evidence="2">Nuclear receptor coactivator 7-like</fullName>
    </submittedName>
</protein>
<proteinExistence type="predicted"/>
<reference evidence="2" key="1">
    <citation type="submission" date="2025-08" db="UniProtKB">
        <authorList>
            <consortium name="Ensembl"/>
        </authorList>
    </citation>
    <scope>IDENTIFICATION</scope>
</reference>
<evidence type="ECO:0000313" key="3">
    <source>
        <dbReference type="Proteomes" id="UP000694546"/>
    </source>
</evidence>
<organism evidence="2 3">
    <name type="scientific">Gadus morhua</name>
    <name type="common">Atlantic cod</name>
    <dbReference type="NCBI Taxonomy" id="8049"/>
    <lineage>
        <taxon>Eukaryota</taxon>
        <taxon>Metazoa</taxon>
        <taxon>Chordata</taxon>
        <taxon>Craniata</taxon>
        <taxon>Vertebrata</taxon>
        <taxon>Euteleostomi</taxon>
        <taxon>Actinopterygii</taxon>
        <taxon>Neopterygii</taxon>
        <taxon>Teleostei</taxon>
        <taxon>Neoteleostei</taxon>
        <taxon>Acanthomorphata</taxon>
        <taxon>Zeiogadaria</taxon>
        <taxon>Gadariae</taxon>
        <taxon>Gadiformes</taxon>
        <taxon>Gadoidei</taxon>
        <taxon>Gadidae</taxon>
        <taxon>Gadus</taxon>
    </lineage>
</organism>
<dbReference type="Ensembl" id="ENSGMOT00000012268.2">
    <property type="protein sequence ID" value="ENSGMOP00000011946.2"/>
    <property type="gene ID" value="ENSGMOG00000011171.2"/>
</dbReference>
<evidence type="ECO:0000313" key="2">
    <source>
        <dbReference type="Ensembl" id="ENSGMOP00000011946.2"/>
    </source>
</evidence>
<accession>A0A8C5F772</accession>
<keyword evidence="3" id="KW-1185">Reference proteome</keyword>
<dbReference type="PANTHER" id="PTHR23354:SF68">
    <property type="entry name" value="NUCLEAR RECEPTOR COACTIVATOR 7"/>
    <property type="match status" value="1"/>
</dbReference>
<dbReference type="SMART" id="SM00584">
    <property type="entry name" value="TLDc"/>
    <property type="match status" value="1"/>
</dbReference>
<dbReference type="PROSITE" id="PS51886">
    <property type="entry name" value="TLDC"/>
    <property type="match status" value="1"/>
</dbReference>
<reference evidence="2" key="2">
    <citation type="submission" date="2025-09" db="UniProtKB">
        <authorList>
            <consortium name="Ensembl"/>
        </authorList>
    </citation>
    <scope>IDENTIFICATION</scope>
</reference>
<dbReference type="PANTHER" id="PTHR23354">
    <property type="entry name" value="NUCLEOLAR PROTEIN 7/ESTROGEN RECEPTOR COACTIVATOR-RELATED"/>
    <property type="match status" value="1"/>
</dbReference>
<dbReference type="InterPro" id="IPR006571">
    <property type="entry name" value="TLDc_dom"/>
</dbReference>
<evidence type="ECO:0000259" key="1">
    <source>
        <dbReference type="PROSITE" id="PS51886"/>
    </source>
</evidence>
<dbReference type="OMA" id="MPPRTQG"/>
<feature type="domain" description="TLDc" evidence="1">
    <location>
        <begin position="91"/>
        <end position="252"/>
    </location>
</feature>
<dbReference type="GO" id="GO:0006357">
    <property type="term" value="P:regulation of transcription by RNA polymerase II"/>
    <property type="evidence" value="ECO:0007669"/>
    <property type="project" value="TreeGrafter"/>
</dbReference>